<protein>
    <submittedName>
        <fullName evidence="3">Glycosyltransferase family 4 protein</fullName>
    </submittedName>
</protein>
<evidence type="ECO:0000313" key="3">
    <source>
        <dbReference type="EMBL" id="QJD97539.1"/>
    </source>
</evidence>
<name>A0A7L5E5F4_9SPHI</name>
<dbReference type="InterPro" id="IPR001296">
    <property type="entry name" value="Glyco_trans_1"/>
</dbReference>
<proteinExistence type="predicted"/>
<accession>A0A7L5E5F4</accession>
<dbReference type="AlphaFoldDB" id="A0A7L5E5F4"/>
<dbReference type="PANTHER" id="PTHR12526">
    <property type="entry name" value="GLYCOSYLTRANSFERASE"/>
    <property type="match status" value="1"/>
</dbReference>
<dbReference type="SUPFAM" id="SSF53756">
    <property type="entry name" value="UDP-Glycosyltransferase/glycogen phosphorylase"/>
    <property type="match status" value="1"/>
</dbReference>
<keyword evidence="4" id="KW-1185">Reference proteome</keyword>
<evidence type="ECO:0000259" key="2">
    <source>
        <dbReference type="Pfam" id="PF13439"/>
    </source>
</evidence>
<evidence type="ECO:0000313" key="4">
    <source>
        <dbReference type="Proteomes" id="UP000503278"/>
    </source>
</evidence>
<reference evidence="3 4" key="1">
    <citation type="submission" date="2020-04" db="EMBL/GenBank/DDBJ databases">
        <title>Genome sequencing of novel species.</title>
        <authorList>
            <person name="Heo J."/>
            <person name="Kim S.-J."/>
            <person name="Kim J.-S."/>
            <person name="Hong S.-B."/>
            <person name="Kwon S.-W."/>
        </authorList>
    </citation>
    <scope>NUCLEOTIDE SEQUENCE [LARGE SCALE GENOMIC DNA]</scope>
    <source>
        <strain evidence="3 4">F39-2</strain>
    </source>
</reference>
<sequence>MKLLLIITDYGGFNNFLSEVAVQLIREGHEVHVICSPVKVIDYTDKYNYTALGIAFHYLDFPRSFNLFKQIAASKNINRKITEIQPDLINIHFTTGIFTTVVWRKPPFFTIGTIHGIGYPVIRERIKRNIFKVVERLCFSRLDQVYVINDFDYCLVKSIYPNKAFKHVSYGVGCDLRKFNALNFTDKAKLDIRADLSINKEDFVLMFTGRFVAFKGFNLIIEAMVSIITESTYPDIKLLLVGGEDAAHNTGLTHEQNKFYKNNKQITCIGFTADVDRYLAIADLFVFPSEKEGMPVSIMEALAMGVPVLTLNSRGCNDLIKNQDNGIVLQENASAQEIKKAILKLYHDRSLLKRLSVNALKSRDLLGRHLYVKEQINIYKSIVNRVK</sequence>
<dbReference type="Pfam" id="PF13439">
    <property type="entry name" value="Glyco_transf_4"/>
    <property type="match status" value="1"/>
</dbReference>
<feature type="domain" description="Glycosyl transferase family 1" evidence="1">
    <location>
        <begin position="191"/>
        <end position="360"/>
    </location>
</feature>
<evidence type="ECO:0000259" key="1">
    <source>
        <dbReference type="Pfam" id="PF00534"/>
    </source>
</evidence>
<gene>
    <name evidence="3" type="ORF">HH214_17500</name>
</gene>
<dbReference type="EMBL" id="CP051682">
    <property type="protein sequence ID" value="QJD97539.1"/>
    <property type="molecule type" value="Genomic_DNA"/>
</dbReference>
<feature type="domain" description="Glycosyltransferase subfamily 4-like N-terminal" evidence="2">
    <location>
        <begin position="10"/>
        <end position="150"/>
    </location>
</feature>
<organism evidence="3 4">
    <name type="scientific">Mucilaginibacter robiniae</name>
    <dbReference type="NCBI Taxonomy" id="2728022"/>
    <lineage>
        <taxon>Bacteria</taxon>
        <taxon>Pseudomonadati</taxon>
        <taxon>Bacteroidota</taxon>
        <taxon>Sphingobacteriia</taxon>
        <taxon>Sphingobacteriales</taxon>
        <taxon>Sphingobacteriaceae</taxon>
        <taxon>Mucilaginibacter</taxon>
    </lineage>
</organism>
<dbReference type="KEGG" id="mrob:HH214_17500"/>
<dbReference type="RefSeq" id="WP_169609803.1">
    <property type="nucleotide sequence ID" value="NZ_CP051682.1"/>
</dbReference>
<dbReference type="Gene3D" id="3.40.50.2000">
    <property type="entry name" value="Glycogen Phosphorylase B"/>
    <property type="match status" value="2"/>
</dbReference>
<dbReference type="GO" id="GO:0016757">
    <property type="term" value="F:glycosyltransferase activity"/>
    <property type="evidence" value="ECO:0007669"/>
    <property type="project" value="InterPro"/>
</dbReference>
<dbReference type="Proteomes" id="UP000503278">
    <property type="component" value="Chromosome"/>
</dbReference>
<keyword evidence="3" id="KW-0808">Transferase</keyword>
<dbReference type="InterPro" id="IPR028098">
    <property type="entry name" value="Glyco_trans_4-like_N"/>
</dbReference>
<dbReference type="Pfam" id="PF00534">
    <property type="entry name" value="Glycos_transf_1"/>
    <property type="match status" value="1"/>
</dbReference>